<evidence type="ECO:0000256" key="1">
    <source>
        <dbReference type="SAM" id="MobiDB-lite"/>
    </source>
</evidence>
<evidence type="ECO:0000313" key="3">
    <source>
        <dbReference type="Proteomes" id="UP000737018"/>
    </source>
</evidence>
<gene>
    <name evidence="2" type="ORF">CMV_019921</name>
</gene>
<feature type="region of interest" description="Disordered" evidence="1">
    <location>
        <begin position="58"/>
        <end position="109"/>
    </location>
</feature>
<accession>A0A8J4QIU4</accession>
<sequence>MEREGMLDLCLEEQCSASLVEMDRKISKVTENEKKNSSKHERLIKRMEDLIDKVRESKVTSAKAEEEAASIKTSFDTSVKQLNEEEIPSYLPDEPTTTKPTGGSQGVEEGVLEAREGDPVVEILDEENAQDGSQPVAQ</sequence>
<name>A0A8J4QIU4_9ROSI</name>
<dbReference type="AlphaFoldDB" id="A0A8J4QIU4"/>
<protein>
    <submittedName>
        <fullName evidence="2">Uncharacterized protein</fullName>
    </submittedName>
</protein>
<organism evidence="2 3">
    <name type="scientific">Castanea mollissima</name>
    <name type="common">Chinese chestnut</name>
    <dbReference type="NCBI Taxonomy" id="60419"/>
    <lineage>
        <taxon>Eukaryota</taxon>
        <taxon>Viridiplantae</taxon>
        <taxon>Streptophyta</taxon>
        <taxon>Embryophyta</taxon>
        <taxon>Tracheophyta</taxon>
        <taxon>Spermatophyta</taxon>
        <taxon>Magnoliopsida</taxon>
        <taxon>eudicotyledons</taxon>
        <taxon>Gunneridae</taxon>
        <taxon>Pentapetalae</taxon>
        <taxon>rosids</taxon>
        <taxon>fabids</taxon>
        <taxon>Fagales</taxon>
        <taxon>Fagaceae</taxon>
        <taxon>Castanea</taxon>
    </lineage>
</organism>
<dbReference type="EMBL" id="JRKL02003589">
    <property type="protein sequence ID" value="KAF3954780.1"/>
    <property type="molecule type" value="Genomic_DNA"/>
</dbReference>
<dbReference type="Proteomes" id="UP000737018">
    <property type="component" value="Unassembled WGS sequence"/>
</dbReference>
<keyword evidence="3" id="KW-1185">Reference proteome</keyword>
<comment type="caution">
    <text evidence="2">The sequence shown here is derived from an EMBL/GenBank/DDBJ whole genome shotgun (WGS) entry which is preliminary data.</text>
</comment>
<proteinExistence type="predicted"/>
<reference evidence="2" key="1">
    <citation type="submission" date="2020-03" db="EMBL/GenBank/DDBJ databases">
        <title>Castanea mollissima Vanexum genome sequencing.</title>
        <authorList>
            <person name="Staton M."/>
        </authorList>
    </citation>
    <scope>NUCLEOTIDE SEQUENCE</scope>
    <source>
        <tissue evidence="2">Leaf</tissue>
    </source>
</reference>
<evidence type="ECO:0000313" key="2">
    <source>
        <dbReference type="EMBL" id="KAF3954780.1"/>
    </source>
</evidence>